<dbReference type="Proteomes" id="UP001497680">
    <property type="component" value="Unassembled WGS sequence"/>
</dbReference>
<name>A0ACC0CV43_9PEZI</name>
<organism evidence="1 2">
    <name type="scientific">Hypoxylon rubiginosum</name>
    <dbReference type="NCBI Taxonomy" id="110542"/>
    <lineage>
        <taxon>Eukaryota</taxon>
        <taxon>Fungi</taxon>
        <taxon>Dikarya</taxon>
        <taxon>Ascomycota</taxon>
        <taxon>Pezizomycotina</taxon>
        <taxon>Sordariomycetes</taxon>
        <taxon>Xylariomycetidae</taxon>
        <taxon>Xylariales</taxon>
        <taxon>Hypoxylaceae</taxon>
        <taxon>Hypoxylon</taxon>
    </lineage>
</organism>
<sequence>MATRMATRRNQVKAEPVSKYEPGSPTDSSTSGTVIDHSYEMLPPSQPVRKRNVPHDDYHGPPSSVTPSIVAASDAPSFVRSLAPSAETFQRNTEDPEPMFMEMRRRSRHSTPASQPADASFAQQSFAHPTFTDIGLKQKACNDTLGNLQTLGVSHVAAALPELVLVGDQSSGKSSLMSGLARVNLPRSAGVCTRCPLHIRLISSSIGRWSCTVSLQQDYDFQPLPNRKPRPSDVTKANPFPPWVKKSHRDTKPFKTIYNPDEIEVVLRWAQVAILNHNQSFEKFIPGEGTVADNTSLDQAARETDADFSPNIVALEIKGPELPDLSFYDLPGVFMSPEKEEDEYVVRVVKNLSLEYIGREKAIILWAFPMNVDPENSISLSMIRSSGASTKAIGVMTKADQLPPQSTHTWLSMFRGERQYVRHGYFATARPPNSHLEDAALWEKSFFNGEVCGNNTWPDEFSEFANRCGVEVLLDYLSCQLGEAFARSLPSIKDSVYNRLKQIEGELASLPELPRNVEHEVKRSLIQFLQHMKTAMAMKCTSFSSKWNTLNHNFQDCVFKMKPKCNVKDSETQTIDISSNDSEVTTPAPTPKRPRPSDSTMRNVTTPSKRQRQDVPTTPVKQEDVPMRSASRASSVVGSSAAGVIENPFTIFFNLGRSFMNIREIRDDILRKKRPGMPQHLVPDEVRDSLCLRAVEKWTFPLETYIKKTAELLEDTAHTALEESLGGLRQRLIFRECRHHLSAFITQQVASQRGLLTDMLNTEAYMIFVLNNDAFEDCKAKEMKELERVRGILRLKAMTYIDWNYATKALEKMTPEEKAWERKAFDTHLPKLSKDPYETEIGVAGFVRGYYMMAAARFVEGVAMNVNSTLLRTFRENELDNYMDQVFQIYGSADQSFYSKLMEEDEKTAKRREQFKAERIKLAEAMEIINNLENSSGDASARPVHVSLDSDSEMGEGVL</sequence>
<keyword evidence="2" id="KW-1185">Reference proteome</keyword>
<reference evidence="1 2" key="1">
    <citation type="journal article" date="2022" name="New Phytol.">
        <title>Ecological generalism drives hyperdiversity of secondary metabolite gene clusters in xylarialean endophytes.</title>
        <authorList>
            <person name="Franco M.E.E."/>
            <person name="Wisecaver J.H."/>
            <person name="Arnold A.E."/>
            <person name="Ju Y.M."/>
            <person name="Slot J.C."/>
            <person name="Ahrendt S."/>
            <person name="Moore L.P."/>
            <person name="Eastman K.E."/>
            <person name="Scott K."/>
            <person name="Konkel Z."/>
            <person name="Mondo S.J."/>
            <person name="Kuo A."/>
            <person name="Hayes R.D."/>
            <person name="Haridas S."/>
            <person name="Andreopoulos B."/>
            <person name="Riley R."/>
            <person name="LaButti K."/>
            <person name="Pangilinan J."/>
            <person name="Lipzen A."/>
            <person name="Amirebrahimi M."/>
            <person name="Yan J."/>
            <person name="Adam C."/>
            <person name="Keymanesh K."/>
            <person name="Ng V."/>
            <person name="Louie K."/>
            <person name="Northen T."/>
            <person name="Drula E."/>
            <person name="Henrissat B."/>
            <person name="Hsieh H.M."/>
            <person name="Youens-Clark K."/>
            <person name="Lutzoni F."/>
            <person name="Miadlikowska J."/>
            <person name="Eastwood D.C."/>
            <person name="Hamelin R.C."/>
            <person name="Grigoriev I.V."/>
            <person name="U'Ren J.M."/>
        </authorList>
    </citation>
    <scope>NUCLEOTIDE SEQUENCE [LARGE SCALE GENOMIC DNA]</scope>
    <source>
        <strain evidence="1 2">ER1909</strain>
    </source>
</reference>
<evidence type="ECO:0000313" key="1">
    <source>
        <dbReference type="EMBL" id="KAI6084173.1"/>
    </source>
</evidence>
<evidence type="ECO:0000313" key="2">
    <source>
        <dbReference type="Proteomes" id="UP001497680"/>
    </source>
</evidence>
<gene>
    <name evidence="1" type="ORF">F4821DRAFT_243386</name>
</gene>
<keyword evidence="1" id="KW-0378">Hydrolase</keyword>
<proteinExistence type="predicted"/>
<comment type="caution">
    <text evidence="1">The sequence shown here is derived from an EMBL/GenBank/DDBJ whole genome shotgun (WGS) entry which is preliminary data.</text>
</comment>
<dbReference type="EMBL" id="MU394341">
    <property type="protein sequence ID" value="KAI6084173.1"/>
    <property type="molecule type" value="Genomic_DNA"/>
</dbReference>
<accession>A0ACC0CV43</accession>
<protein>
    <submittedName>
        <fullName evidence="1">P-loop containing nucleoside triphosphate hydrolase protein</fullName>
    </submittedName>
</protein>